<evidence type="ECO:0000313" key="14">
    <source>
        <dbReference type="Proteomes" id="UP000035301"/>
    </source>
</evidence>
<comment type="catalytic activity">
    <reaction evidence="10">
        <text>L-threonyl-[protein] + ATP = O-phospho-L-threonyl-[protein] + ADP + H(+)</text>
        <dbReference type="Rhea" id="RHEA:46608"/>
        <dbReference type="Rhea" id="RHEA-COMP:11060"/>
        <dbReference type="Rhea" id="RHEA-COMP:11605"/>
        <dbReference type="ChEBI" id="CHEBI:15378"/>
        <dbReference type="ChEBI" id="CHEBI:30013"/>
        <dbReference type="ChEBI" id="CHEBI:30616"/>
        <dbReference type="ChEBI" id="CHEBI:61977"/>
        <dbReference type="ChEBI" id="CHEBI:456216"/>
        <dbReference type="EC" id="2.7.11.1"/>
    </reaction>
</comment>
<keyword evidence="9" id="KW-0460">Magnesium</keyword>
<dbReference type="InterPro" id="IPR000687">
    <property type="entry name" value="RIO_kinase"/>
</dbReference>
<name>A0A0H1R7P7_9EURY</name>
<evidence type="ECO:0000256" key="6">
    <source>
        <dbReference type="ARBA" id="ARBA00022741"/>
    </source>
</evidence>
<organism evidence="13 14">
    <name type="scientific">Methanoculleus sediminis</name>
    <dbReference type="NCBI Taxonomy" id="1550566"/>
    <lineage>
        <taxon>Archaea</taxon>
        <taxon>Methanobacteriati</taxon>
        <taxon>Methanobacteriota</taxon>
        <taxon>Stenosarchaea group</taxon>
        <taxon>Methanomicrobia</taxon>
        <taxon>Methanomicrobiales</taxon>
        <taxon>Methanomicrobiaceae</taxon>
        <taxon>Methanoculleus</taxon>
    </lineage>
</organism>
<dbReference type="OrthoDB" id="31344at2157"/>
<dbReference type="Proteomes" id="UP000035301">
    <property type="component" value="Unassembled WGS sequence"/>
</dbReference>
<accession>A0A0H1R7P7</accession>
<dbReference type="AlphaFoldDB" id="A0A0H1R7P7"/>
<keyword evidence="4" id="KW-0808">Transferase</keyword>
<dbReference type="STRING" id="1550566.SZ63_06705"/>
<evidence type="ECO:0000313" key="13">
    <source>
        <dbReference type="EMBL" id="KLK88672.1"/>
    </source>
</evidence>
<evidence type="ECO:0000256" key="1">
    <source>
        <dbReference type="ARBA" id="ARBA00009196"/>
    </source>
</evidence>
<dbReference type="InterPro" id="IPR018934">
    <property type="entry name" value="RIO_dom"/>
</dbReference>
<dbReference type="Gene3D" id="1.10.510.10">
    <property type="entry name" value="Transferase(Phosphotransferase) domain 1"/>
    <property type="match status" value="1"/>
</dbReference>
<dbReference type="GO" id="GO:0046872">
    <property type="term" value="F:metal ion binding"/>
    <property type="evidence" value="ECO:0007669"/>
    <property type="project" value="UniProtKB-KW"/>
</dbReference>
<dbReference type="EMBL" id="JXOJ01000002">
    <property type="protein sequence ID" value="KLK88672.1"/>
    <property type="molecule type" value="Genomic_DNA"/>
</dbReference>
<evidence type="ECO:0000259" key="12">
    <source>
        <dbReference type="PROSITE" id="PS50011"/>
    </source>
</evidence>
<evidence type="ECO:0000256" key="11">
    <source>
        <dbReference type="ARBA" id="ARBA00048679"/>
    </source>
</evidence>
<keyword evidence="7 13" id="KW-0418">Kinase</keyword>
<dbReference type="RefSeq" id="WP_048182968.1">
    <property type="nucleotide sequence ID" value="NZ_JXOJ01000002.1"/>
</dbReference>
<dbReference type="PROSITE" id="PS50011">
    <property type="entry name" value="PROTEIN_KINASE_DOM"/>
    <property type="match status" value="1"/>
</dbReference>
<proteinExistence type="inferred from homology"/>
<evidence type="ECO:0000256" key="3">
    <source>
        <dbReference type="ARBA" id="ARBA00022527"/>
    </source>
</evidence>
<keyword evidence="6" id="KW-0547">Nucleotide-binding</keyword>
<comment type="similarity">
    <text evidence="1">Belongs to the protein kinase superfamily. RIO-type Ser/Thr kinase family.</text>
</comment>
<dbReference type="InterPro" id="IPR000719">
    <property type="entry name" value="Prot_kinase_dom"/>
</dbReference>
<comment type="caution">
    <text evidence="13">The sequence shown here is derived from an EMBL/GenBank/DDBJ whole genome shotgun (WGS) entry which is preliminary data.</text>
</comment>
<dbReference type="GO" id="GO:0005524">
    <property type="term" value="F:ATP binding"/>
    <property type="evidence" value="ECO:0007669"/>
    <property type="project" value="UniProtKB-KW"/>
</dbReference>
<reference evidence="13 14" key="1">
    <citation type="journal article" date="2015" name="Int. J. Syst. Evol. Microbiol.">
        <title>Methanoculleus sediminis sp. nov., a methanogen from sediments near a submarine mud volcano.</title>
        <authorList>
            <person name="Chen S.C."/>
            <person name="Chen M.F."/>
            <person name="Lai M.C."/>
            <person name="Weng C.Y."/>
            <person name="Wu S.Y."/>
            <person name="Lin S."/>
            <person name="Yang T.F."/>
            <person name="Chen P.C."/>
        </authorList>
    </citation>
    <scope>NUCLEOTIDE SEQUENCE [LARGE SCALE GENOMIC DNA]</scope>
    <source>
        <strain evidence="13 14">S3Fa</strain>
    </source>
</reference>
<dbReference type="PATRIC" id="fig|1550566.3.peg.1453"/>
<dbReference type="PROSITE" id="PS01245">
    <property type="entry name" value="RIO1"/>
    <property type="match status" value="1"/>
</dbReference>
<keyword evidence="8" id="KW-0067">ATP-binding</keyword>
<evidence type="ECO:0000256" key="7">
    <source>
        <dbReference type="ARBA" id="ARBA00022777"/>
    </source>
</evidence>
<evidence type="ECO:0000256" key="4">
    <source>
        <dbReference type="ARBA" id="ARBA00022679"/>
    </source>
</evidence>
<keyword evidence="14" id="KW-1185">Reference proteome</keyword>
<dbReference type="InterPro" id="IPR011009">
    <property type="entry name" value="Kinase-like_dom_sf"/>
</dbReference>
<comment type="catalytic activity">
    <reaction evidence="11">
        <text>L-seryl-[protein] + ATP = O-phospho-L-seryl-[protein] + ADP + H(+)</text>
        <dbReference type="Rhea" id="RHEA:17989"/>
        <dbReference type="Rhea" id="RHEA-COMP:9863"/>
        <dbReference type="Rhea" id="RHEA-COMP:11604"/>
        <dbReference type="ChEBI" id="CHEBI:15378"/>
        <dbReference type="ChEBI" id="CHEBI:29999"/>
        <dbReference type="ChEBI" id="CHEBI:30616"/>
        <dbReference type="ChEBI" id="CHEBI:83421"/>
        <dbReference type="ChEBI" id="CHEBI:456216"/>
        <dbReference type="EC" id="2.7.11.1"/>
    </reaction>
</comment>
<evidence type="ECO:0000256" key="2">
    <source>
        <dbReference type="ARBA" id="ARBA00012513"/>
    </source>
</evidence>
<dbReference type="SMART" id="SM00090">
    <property type="entry name" value="RIO"/>
    <property type="match status" value="1"/>
</dbReference>
<evidence type="ECO:0000256" key="10">
    <source>
        <dbReference type="ARBA" id="ARBA00047899"/>
    </source>
</evidence>
<dbReference type="EC" id="2.7.11.1" evidence="2"/>
<gene>
    <name evidence="13" type="ORF">SZ63_06705</name>
</gene>
<keyword evidence="5" id="KW-0479">Metal-binding</keyword>
<dbReference type="InterPro" id="IPR018935">
    <property type="entry name" value="RIO_kinase_CS"/>
</dbReference>
<dbReference type="GO" id="GO:0004674">
    <property type="term" value="F:protein serine/threonine kinase activity"/>
    <property type="evidence" value="ECO:0007669"/>
    <property type="project" value="UniProtKB-KW"/>
</dbReference>
<sequence>MGQRDEHERFDRKIEAMGVRIKDADAVKVRDDVFDEVTLLALYKLVHKKLITVIGGPISTGKEANVFYGERDGRGLAIKIYRIQTANFKAMTEYLAGDRRFSSVRGTRKGLIFAWTKKEFSNLARAHDAGIPAPEPLAFDRNILLMEFLGRDEVPYPQIRNAEVEDYGKVYREILGYVERLYREARLVHADLSEYNILYHEKPYLIDMGQAVTLDHPRASVFLVRDIKNLNRYFSRYCDVVDEEEIIGTLVGTGRREP</sequence>
<dbReference type="CDD" id="cd05145">
    <property type="entry name" value="RIO1_like"/>
    <property type="match status" value="1"/>
</dbReference>
<evidence type="ECO:0000256" key="9">
    <source>
        <dbReference type="ARBA" id="ARBA00022842"/>
    </source>
</evidence>
<protein>
    <recommendedName>
        <fullName evidence="2">non-specific serine/threonine protein kinase</fullName>
        <ecNumber evidence="2">2.7.11.1</ecNumber>
    </recommendedName>
</protein>
<dbReference type="InterPro" id="IPR051272">
    <property type="entry name" value="RIO-type_Ser/Thr_kinase"/>
</dbReference>
<evidence type="ECO:0000256" key="8">
    <source>
        <dbReference type="ARBA" id="ARBA00022840"/>
    </source>
</evidence>
<keyword evidence="3 13" id="KW-0723">Serine/threonine-protein kinase</keyword>
<feature type="domain" description="Protein kinase" evidence="12">
    <location>
        <begin position="52"/>
        <end position="258"/>
    </location>
</feature>
<dbReference type="PANTHER" id="PTHR45723">
    <property type="entry name" value="SERINE/THREONINE-PROTEIN KINASE RIO1"/>
    <property type="match status" value="1"/>
</dbReference>
<dbReference type="Pfam" id="PF01163">
    <property type="entry name" value="RIO1"/>
    <property type="match status" value="1"/>
</dbReference>
<dbReference type="SUPFAM" id="SSF56112">
    <property type="entry name" value="Protein kinase-like (PK-like)"/>
    <property type="match status" value="1"/>
</dbReference>
<evidence type="ECO:0000256" key="5">
    <source>
        <dbReference type="ARBA" id="ARBA00022723"/>
    </source>
</evidence>
<dbReference type="Gene3D" id="3.30.200.20">
    <property type="entry name" value="Phosphorylase Kinase, domain 1"/>
    <property type="match status" value="1"/>
</dbReference>